<dbReference type="EMBL" id="CM044703">
    <property type="protein sequence ID" value="KAI5672504.1"/>
    <property type="molecule type" value="Genomic_DNA"/>
</dbReference>
<gene>
    <name evidence="1" type="ORF">M9H77_12868</name>
</gene>
<organism evidence="1 2">
    <name type="scientific">Catharanthus roseus</name>
    <name type="common">Madagascar periwinkle</name>
    <name type="synonym">Vinca rosea</name>
    <dbReference type="NCBI Taxonomy" id="4058"/>
    <lineage>
        <taxon>Eukaryota</taxon>
        <taxon>Viridiplantae</taxon>
        <taxon>Streptophyta</taxon>
        <taxon>Embryophyta</taxon>
        <taxon>Tracheophyta</taxon>
        <taxon>Spermatophyta</taxon>
        <taxon>Magnoliopsida</taxon>
        <taxon>eudicotyledons</taxon>
        <taxon>Gunneridae</taxon>
        <taxon>Pentapetalae</taxon>
        <taxon>asterids</taxon>
        <taxon>lamiids</taxon>
        <taxon>Gentianales</taxon>
        <taxon>Apocynaceae</taxon>
        <taxon>Rauvolfioideae</taxon>
        <taxon>Vinceae</taxon>
        <taxon>Catharanthinae</taxon>
        <taxon>Catharanthus</taxon>
    </lineage>
</organism>
<name>A0ACC0BIT1_CATRO</name>
<dbReference type="Proteomes" id="UP001060085">
    <property type="component" value="Linkage Group LG03"/>
</dbReference>
<proteinExistence type="predicted"/>
<accession>A0ACC0BIT1</accession>
<evidence type="ECO:0000313" key="2">
    <source>
        <dbReference type="Proteomes" id="UP001060085"/>
    </source>
</evidence>
<protein>
    <submittedName>
        <fullName evidence="1">Uncharacterized protein</fullName>
    </submittedName>
</protein>
<keyword evidence="2" id="KW-1185">Reference proteome</keyword>
<evidence type="ECO:0000313" key="1">
    <source>
        <dbReference type="EMBL" id="KAI5672504.1"/>
    </source>
</evidence>
<comment type="caution">
    <text evidence="1">The sequence shown here is derived from an EMBL/GenBank/DDBJ whole genome shotgun (WGS) entry which is preliminary data.</text>
</comment>
<reference evidence="2" key="1">
    <citation type="journal article" date="2023" name="Nat. Plants">
        <title>Single-cell RNA sequencing provides a high-resolution roadmap for understanding the multicellular compartmentation of specialized metabolism.</title>
        <authorList>
            <person name="Sun S."/>
            <person name="Shen X."/>
            <person name="Li Y."/>
            <person name="Li Y."/>
            <person name="Wang S."/>
            <person name="Li R."/>
            <person name="Zhang H."/>
            <person name="Shen G."/>
            <person name="Guo B."/>
            <person name="Wei J."/>
            <person name="Xu J."/>
            <person name="St-Pierre B."/>
            <person name="Chen S."/>
            <person name="Sun C."/>
        </authorList>
    </citation>
    <scope>NUCLEOTIDE SEQUENCE [LARGE SCALE GENOMIC DNA]</scope>
</reference>
<sequence length="237" mass="27991">MSYIYIYIYMLEKIYFSIYICTHTFAYWELFVGGISTSSITIEWAMSELMKNPKMMEKGKHEVRQVLKGKKRICQTDVENMSYIKLVLKETLRFHPPGPLLFFRKSREQCEIDGYSIPAKAMVLINNWVLGRDPEYWIDPEKFEPERFKDNLVDYKGNHFELIPFGVGRRICPGISFVVTNMELLLAALLFHFEWKLSQGMDPTDLDKIELYRSGCTRKNPLVLIPKIYIPNRDKNY</sequence>